<dbReference type="InterPro" id="IPR032675">
    <property type="entry name" value="LRR_dom_sf"/>
</dbReference>
<evidence type="ECO:0000313" key="3">
    <source>
        <dbReference type="Proteomes" id="UP000269721"/>
    </source>
</evidence>
<accession>A0A4P9WE37</accession>
<dbReference type="Gene3D" id="3.80.10.10">
    <property type="entry name" value="Ribonuclease Inhibitor"/>
    <property type="match status" value="1"/>
</dbReference>
<feature type="compositionally biased region" description="Low complexity" evidence="1">
    <location>
        <begin position="421"/>
        <end position="433"/>
    </location>
</feature>
<organism evidence="2 3">
    <name type="scientific">Blyttiomyces helicus</name>
    <dbReference type="NCBI Taxonomy" id="388810"/>
    <lineage>
        <taxon>Eukaryota</taxon>
        <taxon>Fungi</taxon>
        <taxon>Fungi incertae sedis</taxon>
        <taxon>Chytridiomycota</taxon>
        <taxon>Chytridiomycota incertae sedis</taxon>
        <taxon>Chytridiomycetes</taxon>
        <taxon>Chytridiomycetes incertae sedis</taxon>
        <taxon>Blyttiomyces</taxon>
    </lineage>
</organism>
<dbReference type="SUPFAM" id="SSF52047">
    <property type="entry name" value="RNI-like"/>
    <property type="match status" value="1"/>
</dbReference>
<feature type="region of interest" description="Disordered" evidence="1">
    <location>
        <begin position="318"/>
        <end position="360"/>
    </location>
</feature>
<dbReference type="OrthoDB" id="10257471at2759"/>
<keyword evidence="3" id="KW-1185">Reference proteome</keyword>
<dbReference type="Proteomes" id="UP000269721">
    <property type="component" value="Unassembled WGS sequence"/>
</dbReference>
<proteinExistence type="predicted"/>
<gene>
    <name evidence="2" type="ORF">BDK51DRAFT_41430</name>
</gene>
<feature type="region of interest" description="Disordered" evidence="1">
    <location>
        <begin position="392"/>
        <end position="456"/>
    </location>
</feature>
<evidence type="ECO:0000256" key="1">
    <source>
        <dbReference type="SAM" id="MobiDB-lite"/>
    </source>
</evidence>
<evidence type="ECO:0000313" key="2">
    <source>
        <dbReference type="EMBL" id="RKO90844.1"/>
    </source>
</evidence>
<dbReference type="AlphaFoldDB" id="A0A4P9WE37"/>
<protein>
    <submittedName>
        <fullName evidence="2">Uncharacterized protein</fullName>
    </submittedName>
</protein>
<name>A0A4P9WE37_9FUNG</name>
<reference evidence="3" key="1">
    <citation type="journal article" date="2018" name="Nat. Microbiol.">
        <title>Leveraging single-cell genomics to expand the fungal tree of life.</title>
        <authorList>
            <person name="Ahrendt S.R."/>
            <person name="Quandt C.A."/>
            <person name="Ciobanu D."/>
            <person name="Clum A."/>
            <person name="Salamov A."/>
            <person name="Andreopoulos B."/>
            <person name="Cheng J.F."/>
            <person name="Woyke T."/>
            <person name="Pelin A."/>
            <person name="Henrissat B."/>
            <person name="Reynolds N.K."/>
            <person name="Benny G.L."/>
            <person name="Smith M.E."/>
            <person name="James T.Y."/>
            <person name="Grigoriev I.V."/>
        </authorList>
    </citation>
    <scope>NUCLEOTIDE SEQUENCE [LARGE SCALE GENOMIC DNA]</scope>
</reference>
<sequence length="885" mass="96811">MELACLDQQFVDITTRRIRAMAIEEEDDLLTRLGELLFCGLLAGLSNPSEEVGLSPRPTGVGHRERREPFAAVLVDESQYVDLAETAYFVQGVCRAALQPVRSAVPNSSANGQAAAIGFVAARARPTLQGAVHRVHRTAFGPVLVKKLHGLKLPFGGRHIHRFCCAALRAYLVKKAQDVEVPTSSGPLALRPVLVKSEVSAPPRGARCQRWSLALGSYSPRSGYREESAQYPRAREKRPIPLRASAGPGSFVDCFGGELTRIIVDDLDDGELAFLGGKAGDHVRHALPLGTGNAERLDGVDGDAFGMEEAHERNTIFLRREDEGVAGGHASLPEGRTSSECRRGSRPSNRQHQRHEGCGGIGTPGYALVAIFTVRQSPQPARNELATTRAWDAPICSKDTSPPSGPPDCRRSRRGSRRQSLRGARSTTAKRAVPAPPYRAPAEGLPESADSRTFLPKPNRCSDIRAADLLVTSDMIRKFMDCIHASKTRTIRAATVRTLELRVADWRVLEDFASVIPELRRLRAFTAGDEDDMGDMIGPSVAVIASLLSSCLRLEVLDMPTSFFTTQTLNLDAERGVDGDLALAMSQGLDFAAVARGVRRLKCFRLSIEPCPPEEVRFRNLLIRSEGAPLVELRLECHVLAPSLITIRPPLRRVALGDEICDSHYLLPALLLACPSITDLDLSSARQITDATLAQPHDHPPLTHLRLNNTSVDWDETREYTLNGLQHYVRVRGSNLRLLDVSDNSFTTDDLLACAACLAQTTPLLEILGLRKPRLRPAPAPSLSDVAFLADLKRGCRNLRNVELGFSMTRAQMAEQTRQFLAEIKVDILENVLVPPPVIPLDVCYSLTLILVFVHPVSLLSLLSSPALPSSPQPLLPRSHPRHLL</sequence>
<feature type="compositionally biased region" description="Basic residues" evidence="1">
    <location>
        <begin position="411"/>
        <end position="420"/>
    </location>
</feature>
<dbReference type="EMBL" id="KZ995354">
    <property type="protein sequence ID" value="RKO90844.1"/>
    <property type="molecule type" value="Genomic_DNA"/>
</dbReference>